<protein>
    <recommendedName>
        <fullName evidence="3">5-carboxymethyl-2-hydroxymuconate isomerase</fullName>
    </recommendedName>
</protein>
<dbReference type="EMBL" id="CP029185">
    <property type="protein sequence ID" value="AWH89306.1"/>
    <property type="molecule type" value="Genomic_DNA"/>
</dbReference>
<dbReference type="PANTHER" id="PTHR37950">
    <property type="entry name" value="4-HYDROXYPHENYLACETATE CATABOLISM PROTEIN"/>
    <property type="match status" value="1"/>
</dbReference>
<evidence type="ECO:0008006" key="3">
    <source>
        <dbReference type="Google" id="ProtNLM"/>
    </source>
</evidence>
<dbReference type="Pfam" id="PF02962">
    <property type="entry name" value="CHMI"/>
    <property type="match status" value="1"/>
</dbReference>
<dbReference type="InterPro" id="IPR004220">
    <property type="entry name" value="5-COMe_2-OHmuconate_Isoase"/>
</dbReference>
<dbReference type="Proteomes" id="UP000244908">
    <property type="component" value="Chromosome"/>
</dbReference>
<evidence type="ECO:0000313" key="2">
    <source>
        <dbReference type="Proteomes" id="UP000244908"/>
    </source>
</evidence>
<dbReference type="SUPFAM" id="SSF55331">
    <property type="entry name" value="Tautomerase/MIF"/>
    <property type="match status" value="1"/>
</dbReference>
<dbReference type="AlphaFoldDB" id="A0A2Y9TZX9"/>
<name>A0A2Y9TZX9_9GAMM</name>
<dbReference type="GO" id="GO:0008704">
    <property type="term" value="F:5-carboxymethyl-2-hydroxymuconate delta-isomerase activity"/>
    <property type="evidence" value="ECO:0007669"/>
    <property type="project" value="InterPro"/>
</dbReference>
<keyword evidence="2" id="KW-1185">Reference proteome</keyword>
<accession>A0A2Y9TZX9</accession>
<evidence type="ECO:0000313" key="1">
    <source>
        <dbReference type="EMBL" id="AWH89306.1"/>
    </source>
</evidence>
<proteinExistence type="predicted"/>
<dbReference type="PANTHER" id="PTHR37950:SF1">
    <property type="entry name" value="4-HYDROXYPHENYLACETATE CATABOLISM PROTEIN"/>
    <property type="match status" value="1"/>
</dbReference>
<gene>
    <name evidence="1" type="ORF">HYN51_12565</name>
</gene>
<dbReference type="Gene3D" id="3.30.429.10">
    <property type="entry name" value="Macrophage Migration Inhibitory Factor"/>
    <property type="match status" value="1"/>
</dbReference>
<organism evidence="1 2">
    <name type="scientific">Limnobaculum parvum</name>
    <dbReference type="NCBI Taxonomy" id="2172103"/>
    <lineage>
        <taxon>Bacteria</taxon>
        <taxon>Pseudomonadati</taxon>
        <taxon>Pseudomonadota</taxon>
        <taxon>Gammaproteobacteria</taxon>
        <taxon>Enterobacterales</taxon>
        <taxon>Budviciaceae</taxon>
        <taxon>Limnobaculum</taxon>
    </lineage>
</organism>
<dbReference type="InterPro" id="IPR014347">
    <property type="entry name" value="Tautomerase/MIF_sf"/>
</dbReference>
<dbReference type="KEGG" id="lpv:HYN51_12565"/>
<reference evidence="1 2" key="1">
    <citation type="journal article" date="2019" name="Int. J. Syst. Evol. Microbiol.">
        <title>Limnobaculum parvum gen. nov., sp. nov., isolated from a freshwater lake.</title>
        <authorList>
            <person name="Baek C."/>
            <person name="Shin S.K."/>
            <person name="Yi H."/>
        </authorList>
    </citation>
    <scope>NUCLEOTIDE SEQUENCE [LARGE SCALE GENOMIC DNA]</scope>
    <source>
        <strain evidence="1 2">HYN0051</strain>
    </source>
</reference>
<sequence length="148" mass="16694">MFSLDLFVPNTTLSGIYKQNLMMEPYPMPQIHITYTPNLPSQPQLEPFVIQIHNAVAPLISSDTSNFKTYLMPIERSVIGLADKEKAVMHIDFRMFTGRSAAIKQEVAKTILLLARNTFSSPNGVETEITLEVGNLDNDNYHKVIINQ</sequence>